<keyword evidence="1" id="KW-0677">Repeat</keyword>
<dbReference type="InterPro" id="IPR011990">
    <property type="entry name" value="TPR-like_helical_dom_sf"/>
</dbReference>
<dbReference type="InterPro" id="IPR046960">
    <property type="entry name" value="PPR_At4g14850-like_plant"/>
</dbReference>
<gene>
    <name evidence="3" type="ORF">TSUD_304020</name>
</gene>
<evidence type="ECO:0000313" key="4">
    <source>
        <dbReference type="Proteomes" id="UP000242715"/>
    </source>
</evidence>
<evidence type="ECO:0008006" key="5">
    <source>
        <dbReference type="Google" id="ProtNLM"/>
    </source>
</evidence>
<evidence type="ECO:0000313" key="3">
    <source>
        <dbReference type="EMBL" id="GAU19589.1"/>
    </source>
</evidence>
<dbReference type="Gene3D" id="1.25.40.10">
    <property type="entry name" value="Tetratricopeptide repeat domain"/>
    <property type="match status" value="2"/>
</dbReference>
<dbReference type="OrthoDB" id="1886324at2759"/>
<dbReference type="PANTHER" id="PTHR47926">
    <property type="entry name" value="PENTATRICOPEPTIDE REPEAT-CONTAINING PROTEIN"/>
    <property type="match status" value="1"/>
</dbReference>
<feature type="repeat" description="PPR" evidence="2">
    <location>
        <begin position="115"/>
        <end position="149"/>
    </location>
</feature>
<organism evidence="3 4">
    <name type="scientific">Trifolium subterraneum</name>
    <name type="common">Subterranean clover</name>
    <dbReference type="NCBI Taxonomy" id="3900"/>
    <lineage>
        <taxon>Eukaryota</taxon>
        <taxon>Viridiplantae</taxon>
        <taxon>Streptophyta</taxon>
        <taxon>Embryophyta</taxon>
        <taxon>Tracheophyta</taxon>
        <taxon>Spermatophyta</taxon>
        <taxon>Magnoliopsida</taxon>
        <taxon>eudicotyledons</taxon>
        <taxon>Gunneridae</taxon>
        <taxon>Pentapetalae</taxon>
        <taxon>rosids</taxon>
        <taxon>fabids</taxon>
        <taxon>Fabales</taxon>
        <taxon>Fabaceae</taxon>
        <taxon>Papilionoideae</taxon>
        <taxon>50 kb inversion clade</taxon>
        <taxon>NPAAA clade</taxon>
        <taxon>Hologalegina</taxon>
        <taxon>IRL clade</taxon>
        <taxon>Trifolieae</taxon>
        <taxon>Trifolium</taxon>
    </lineage>
</organism>
<dbReference type="InterPro" id="IPR002885">
    <property type="entry name" value="PPR_rpt"/>
</dbReference>
<dbReference type="AlphaFoldDB" id="A0A2Z6LN27"/>
<dbReference type="PROSITE" id="PS51375">
    <property type="entry name" value="PPR"/>
    <property type="match status" value="3"/>
</dbReference>
<protein>
    <recommendedName>
        <fullName evidence="5">Pentatricopeptide repeat-containing protein</fullName>
    </recommendedName>
</protein>
<dbReference type="Proteomes" id="UP000242715">
    <property type="component" value="Unassembled WGS sequence"/>
</dbReference>
<dbReference type="NCBIfam" id="TIGR00756">
    <property type="entry name" value="PPR"/>
    <property type="match status" value="2"/>
</dbReference>
<dbReference type="FunFam" id="1.25.40.10:FF:000442">
    <property type="entry name" value="Pentatricopeptide repeat-containing protein At3g49710"/>
    <property type="match status" value="1"/>
</dbReference>
<proteinExistence type="predicted"/>
<dbReference type="EMBL" id="DF973199">
    <property type="protein sequence ID" value="GAU19589.1"/>
    <property type="molecule type" value="Genomic_DNA"/>
</dbReference>
<keyword evidence="4" id="KW-1185">Reference proteome</keyword>
<dbReference type="PANTHER" id="PTHR47926:SF378">
    <property type="entry name" value="PENTATRICOPEPTIDE REPEAT (PPR) SUPERFAMILY PROTEIN"/>
    <property type="match status" value="1"/>
</dbReference>
<dbReference type="GO" id="GO:0003723">
    <property type="term" value="F:RNA binding"/>
    <property type="evidence" value="ECO:0007669"/>
    <property type="project" value="InterPro"/>
</dbReference>
<accession>A0A2Z6LN27</accession>
<dbReference type="Pfam" id="PF13041">
    <property type="entry name" value="PPR_2"/>
    <property type="match status" value="1"/>
</dbReference>
<name>A0A2Z6LN27_TRISU</name>
<dbReference type="GO" id="GO:0009451">
    <property type="term" value="P:RNA modification"/>
    <property type="evidence" value="ECO:0007669"/>
    <property type="project" value="InterPro"/>
</dbReference>
<evidence type="ECO:0000256" key="2">
    <source>
        <dbReference type="PROSITE-ProRule" id="PRU00708"/>
    </source>
</evidence>
<sequence length="261" mass="29567">MSKHGLVRKLVSDLPFLDSAPFEKLLDSCVKSKSVFEARRVHARIIKTQFSSDIFIQNRLIDVYGKCGCLEDARKVFDHMPQRNTFSWNAVLSALTKSGALDEALNLFKCMPEPDQCSWNAMVSGFAKRDRFEEALRFFVDMHCEDFVLNEYSFGSALSACAGLIDVNIGVQIHGYTQNGENEEAVRLFLLLKRESIWPTHYTFGNLLSACANLADLKLGRQAHANILKHEVDDDETYDEESESEFILYNEMEMEVDAAVG</sequence>
<dbReference type="Pfam" id="PF13812">
    <property type="entry name" value="PPR_3"/>
    <property type="match status" value="1"/>
</dbReference>
<evidence type="ECO:0000256" key="1">
    <source>
        <dbReference type="ARBA" id="ARBA00022737"/>
    </source>
</evidence>
<feature type="repeat" description="PPR" evidence="2">
    <location>
        <begin position="84"/>
        <end position="114"/>
    </location>
</feature>
<dbReference type="Pfam" id="PF01535">
    <property type="entry name" value="PPR"/>
    <property type="match status" value="2"/>
</dbReference>
<feature type="repeat" description="PPR" evidence="2">
    <location>
        <begin position="53"/>
        <end position="83"/>
    </location>
</feature>
<reference evidence="4" key="1">
    <citation type="journal article" date="2017" name="Front. Plant Sci.">
        <title>Climate Clever Clovers: New Paradigm to Reduce the Environmental Footprint of Ruminants by Breeding Low Methanogenic Forages Utilizing Haplotype Variation.</title>
        <authorList>
            <person name="Kaur P."/>
            <person name="Appels R."/>
            <person name="Bayer P.E."/>
            <person name="Keeble-Gagnere G."/>
            <person name="Wang J."/>
            <person name="Hirakawa H."/>
            <person name="Shirasawa K."/>
            <person name="Vercoe P."/>
            <person name="Stefanova K."/>
            <person name="Durmic Z."/>
            <person name="Nichols P."/>
            <person name="Revell C."/>
            <person name="Isobe S.N."/>
            <person name="Edwards D."/>
            <person name="Erskine W."/>
        </authorList>
    </citation>
    <scope>NUCLEOTIDE SEQUENCE [LARGE SCALE GENOMIC DNA]</scope>
    <source>
        <strain evidence="4">cv. Daliak</strain>
    </source>
</reference>